<proteinExistence type="predicted"/>
<feature type="signal peptide" evidence="1">
    <location>
        <begin position="1"/>
        <end position="22"/>
    </location>
</feature>
<dbReference type="EMBL" id="DYDO01000007">
    <property type="protein sequence ID" value="DBA21342.1"/>
    <property type="molecule type" value="Genomic_DNA"/>
</dbReference>
<accession>A0AAV3A4I4</accession>
<protein>
    <submittedName>
        <fullName evidence="2">Uncharacterized protein</fullName>
    </submittedName>
</protein>
<sequence>MELSQFCLMPFLLCVMPPLGLFAVCQVVSTTSKGAPEAMISQISQQVIDLTYFHCS</sequence>
<dbReference type="Proteomes" id="UP001181693">
    <property type="component" value="Unassembled WGS sequence"/>
</dbReference>
<organism evidence="2 3">
    <name type="scientific">Pyxicephalus adspersus</name>
    <name type="common">African bullfrog</name>
    <dbReference type="NCBI Taxonomy" id="30357"/>
    <lineage>
        <taxon>Eukaryota</taxon>
        <taxon>Metazoa</taxon>
        <taxon>Chordata</taxon>
        <taxon>Craniata</taxon>
        <taxon>Vertebrata</taxon>
        <taxon>Euteleostomi</taxon>
        <taxon>Amphibia</taxon>
        <taxon>Batrachia</taxon>
        <taxon>Anura</taxon>
        <taxon>Neobatrachia</taxon>
        <taxon>Ranoidea</taxon>
        <taxon>Pyxicephalidae</taxon>
        <taxon>Pyxicephalinae</taxon>
        <taxon>Pyxicephalus</taxon>
    </lineage>
</organism>
<keyword evidence="3" id="KW-1185">Reference proteome</keyword>
<feature type="chain" id="PRO_5043819677" evidence="1">
    <location>
        <begin position="23"/>
        <end position="56"/>
    </location>
</feature>
<name>A0AAV3A4I4_PYXAD</name>
<evidence type="ECO:0000313" key="3">
    <source>
        <dbReference type="Proteomes" id="UP001181693"/>
    </source>
</evidence>
<dbReference type="AlphaFoldDB" id="A0AAV3A4I4"/>
<gene>
    <name evidence="2" type="ORF">GDO54_017999</name>
</gene>
<reference evidence="2" key="1">
    <citation type="thesis" date="2020" institute="ProQuest LLC" country="789 East Eisenhower Parkway, Ann Arbor, MI, USA">
        <title>Comparative Genomics and Chromosome Evolution.</title>
        <authorList>
            <person name="Mudd A.B."/>
        </authorList>
    </citation>
    <scope>NUCLEOTIDE SEQUENCE</scope>
    <source>
        <strain evidence="2">1538</strain>
        <tissue evidence="2">Blood</tissue>
    </source>
</reference>
<comment type="caution">
    <text evidence="2">The sequence shown here is derived from an EMBL/GenBank/DDBJ whole genome shotgun (WGS) entry which is preliminary data.</text>
</comment>
<keyword evidence="1" id="KW-0732">Signal</keyword>
<evidence type="ECO:0000313" key="2">
    <source>
        <dbReference type="EMBL" id="DBA21342.1"/>
    </source>
</evidence>
<evidence type="ECO:0000256" key="1">
    <source>
        <dbReference type="SAM" id="SignalP"/>
    </source>
</evidence>